<dbReference type="AlphaFoldDB" id="A0A4R4XVP1"/>
<dbReference type="InterPro" id="IPR036271">
    <property type="entry name" value="Tet_transcr_reg_TetR-rel_C_sf"/>
</dbReference>
<dbReference type="EMBL" id="SMKQ01000211">
    <property type="protein sequence ID" value="TDD35798.1"/>
    <property type="molecule type" value="Genomic_DNA"/>
</dbReference>
<dbReference type="PRINTS" id="PR00455">
    <property type="entry name" value="HTHTETR"/>
</dbReference>
<dbReference type="PANTHER" id="PTHR47506">
    <property type="entry name" value="TRANSCRIPTIONAL REGULATORY PROTEIN"/>
    <property type="match status" value="1"/>
</dbReference>
<dbReference type="Proteomes" id="UP000295302">
    <property type="component" value="Unassembled WGS sequence"/>
</dbReference>
<dbReference type="Gene3D" id="1.10.10.60">
    <property type="entry name" value="Homeodomain-like"/>
    <property type="match status" value="1"/>
</dbReference>
<organism evidence="7 8">
    <name type="scientific">Nonomuraea terrae</name>
    <dbReference type="NCBI Taxonomy" id="2530383"/>
    <lineage>
        <taxon>Bacteria</taxon>
        <taxon>Bacillati</taxon>
        <taxon>Actinomycetota</taxon>
        <taxon>Actinomycetes</taxon>
        <taxon>Streptosporangiales</taxon>
        <taxon>Streptosporangiaceae</taxon>
        <taxon>Nonomuraea</taxon>
    </lineage>
</organism>
<gene>
    <name evidence="7" type="ORF">E1286_39140</name>
</gene>
<feature type="DNA-binding region" description="H-T-H motif" evidence="4">
    <location>
        <begin position="380"/>
        <end position="399"/>
    </location>
</feature>
<evidence type="ECO:0000256" key="3">
    <source>
        <dbReference type="ARBA" id="ARBA00023163"/>
    </source>
</evidence>
<name>A0A4R4XVP1_9ACTN</name>
<dbReference type="SUPFAM" id="SSF46689">
    <property type="entry name" value="Homeodomain-like"/>
    <property type="match status" value="2"/>
</dbReference>
<dbReference type="InterPro" id="IPR011075">
    <property type="entry name" value="TetR_C"/>
</dbReference>
<dbReference type="InterPro" id="IPR001647">
    <property type="entry name" value="HTH_TetR"/>
</dbReference>
<feature type="region of interest" description="Disordered" evidence="5">
    <location>
        <begin position="41"/>
        <end position="72"/>
    </location>
</feature>
<proteinExistence type="predicted"/>
<dbReference type="PANTHER" id="PTHR47506:SF3">
    <property type="entry name" value="HTH-TYPE TRANSCRIPTIONAL REGULATOR LMRA"/>
    <property type="match status" value="1"/>
</dbReference>
<evidence type="ECO:0000256" key="1">
    <source>
        <dbReference type="ARBA" id="ARBA00023015"/>
    </source>
</evidence>
<dbReference type="GO" id="GO:0003677">
    <property type="term" value="F:DNA binding"/>
    <property type="evidence" value="ECO:0007669"/>
    <property type="project" value="UniProtKB-UniRule"/>
</dbReference>
<keyword evidence="2 4" id="KW-0238">DNA-binding</keyword>
<keyword evidence="1" id="KW-0805">Transcription regulation</keyword>
<dbReference type="Pfam" id="PF00440">
    <property type="entry name" value="TetR_N"/>
    <property type="match status" value="2"/>
</dbReference>
<evidence type="ECO:0000259" key="6">
    <source>
        <dbReference type="PROSITE" id="PS50977"/>
    </source>
</evidence>
<dbReference type="OrthoDB" id="3687980at2"/>
<comment type="caution">
    <text evidence="7">The sequence shown here is derived from an EMBL/GenBank/DDBJ whole genome shotgun (WGS) entry which is preliminary data.</text>
</comment>
<evidence type="ECO:0000256" key="4">
    <source>
        <dbReference type="PROSITE-ProRule" id="PRU00335"/>
    </source>
</evidence>
<dbReference type="InterPro" id="IPR009057">
    <property type="entry name" value="Homeodomain-like_sf"/>
</dbReference>
<accession>A0A4R4XVP1</accession>
<evidence type="ECO:0000256" key="5">
    <source>
        <dbReference type="SAM" id="MobiDB-lite"/>
    </source>
</evidence>
<keyword evidence="3" id="KW-0804">Transcription</keyword>
<dbReference type="Gene3D" id="1.10.357.10">
    <property type="entry name" value="Tetracycline Repressor, domain 2"/>
    <property type="match status" value="2"/>
</dbReference>
<protein>
    <submittedName>
        <fullName evidence="7">TetR/AcrR family transcriptional regulator</fullName>
    </submittedName>
</protein>
<dbReference type="SUPFAM" id="SSF48498">
    <property type="entry name" value="Tetracyclin repressor-like, C-terminal domain"/>
    <property type="match status" value="2"/>
</dbReference>
<sequence length="543" mass="57969">MTFPSLIPRIHPLSSLTSVPPWAETPATAWSPSVRAAPHPWVSRSASAPRTALPRRASMSSTLGRDPRLPVRPQVAFGRPKVDGEGRADASEATRCADGTEGVPRFRHHASRRAQIIAAAIDTIAELGYDKASFARITERAGLSSPRLISYHFAGKDDLIQAIVEDVYRAGATYIVDRMKAGATASGRLKAYLTANLEFLRDHPKEIIALTELGSHLRNPSGERHTTAEYQEPGVQALAELLRDGQRSGEFREFDPRSMAVVIRGAVEAAASRASGPQALDMAIAPDEIAEAVEHILADRRTGQAWVAQAGQAAAPVAYPGVTLAGLGGSPAWTAPHQDGEPFGGDSVPTGMYASLMDTRERLIESTRELLWERGYVGTSPKAIQARAGAGQGSMYHHFQGKPDLARAAIVRSAAELRDRAESAFTGPGSVLDRVAAYLRRERDVLKGCPVGRLTQDPDVMADPGLRRPVEETFAWLTDRLAGLLTEGRANGELDAALDPRATAAALVAVLQGGYVLARAAGSPDMYAQAVDGALGLLAARTR</sequence>
<keyword evidence="8" id="KW-1185">Reference proteome</keyword>
<evidence type="ECO:0000256" key="2">
    <source>
        <dbReference type="ARBA" id="ARBA00023125"/>
    </source>
</evidence>
<feature type="domain" description="HTH tetR-type" evidence="6">
    <location>
        <begin position="357"/>
        <end position="417"/>
    </location>
</feature>
<evidence type="ECO:0000313" key="7">
    <source>
        <dbReference type="EMBL" id="TDD35798.1"/>
    </source>
</evidence>
<evidence type="ECO:0000313" key="8">
    <source>
        <dbReference type="Proteomes" id="UP000295302"/>
    </source>
</evidence>
<dbReference type="PROSITE" id="PS50977">
    <property type="entry name" value="HTH_TETR_2"/>
    <property type="match status" value="1"/>
</dbReference>
<reference evidence="7 8" key="1">
    <citation type="submission" date="2019-03" db="EMBL/GenBank/DDBJ databases">
        <title>Draft genome sequences of novel Actinobacteria.</title>
        <authorList>
            <person name="Sahin N."/>
            <person name="Ay H."/>
            <person name="Saygin H."/>
        </authorList>
    </citation>
    <scope>NUCLEOTIDE SEQUENCE [LARGE SCALE GENOMIC DNA]</scope>
    <source>
        <strain evidence="7 8">CH32</strain>
    </source>
</reference>
<dbReference type="Pfam" id="PF16925">
    <property type="entry name" value="TetR_C_13"/>
    <property type="match status" value="1"/>
</dbReference>